<keyword evidence="2" id="KW-1185">Reference proteome</keyword>
<dbReference type="Proteomes" id="UP001251528">
    <property type="component" value="Unassembled WGS sequence"/>
</dbReference>
<dbReference type="PANTHER" id="PTHR43167:SF1">
    <property type="entry name" value="PUTATIVE (AFU_ORTHOLOGUE AFUA_6G01830)-RELATED"/>
    <property type="match status" value="1"/>
</dbReference>
<reference evidence="1" key="1">
    <citation type="submission" date="2023-06" db="EMBL/GenBank/DDBJ databases">
        <title>Conoideocrella luteorostrata (Hypocreales: Clavicipitaceae), a potential biocontrol fungus for elongate hemlock scale in United States Christmas tree production areas.</title>
        <authorList>
            <person name="Barrett H."/>
            <person name="Lovett B."/>
            <person name="Macias A.M."/>
            <person name="Stajich J.E."/>
            <person name="Kasson M.T."/>
        </authorList>
    </citation>
    <scope>NUCLEOTIDE SEQUENCE</scope>
    <source>
        <strain evidence="1">ARSEF 14590</strain>
    </source>
</reference>
<evidence type="ECO:0008006" key="3">
    <source>
        <dbReference type="Google" id="ProtNLM"/>
    </source>
</evidence>
<name>A0AAJ0FT78_9HYPO</name>
<dbReference type="PANTHER" id="PTHR43167">
    <property type="entry name" value="PUTATIVE (AFU_ORTHOLOGUE AFUA_6G01830)-RELATED"/>
    <property type="match status" value="1"/>
</dbReference>
<evidence type="ECO:0000313" key="1">
    <source>
        <dbReference type="EMBL" id="KAK2590714.1"/>
    </source>
</evidence>
<protein>
    <recommendedName>
        <fullName evidence="3">O-methyltransferase</fullName>
    </recommendedName>
</protein>
<evidence type="ECO:0000313" key="2">
    <source>
        <dbReference type="Proteomes" id="UP001251528"/>
    </source>
</evidence>
<dbReference type="EMBL" id="JASWJB010000405">
    <property type="protein sequence ID" value="KAK2590714.1"/>
    <property type="molecule type" value="Genomic_DNA"/>
</dbReference>
<dbReference type="AlphaFoldDB" id="A0AAJ0FT78"/>
<dbReference type="Pfam" id="PF13578">
    <property type="entry name" value="Methyltransf_24"/>
    <property type="match status" value="1"/>
</dbReference>
<organism evidence="1 2">
    <name type="scientific">Conoideocrella luteorostrata</name>
    <dbReference type="NCBI Taxonomy" id="1105319"/>
    <lineage>
        <taxon>Eukaryota</taxon>
        <taxon>Fungi</taxon>
        <taxon>Dikarya</taxon>
        <taxon>Ascomycota</taxon>
        <taxon>Pezizomycotina</taxon>
        <taxon>Sordariomycetes</taxon>
        <taxon>Hypocreomycetidae</taxon>
        <taxon>Hypocreales</taxon>
        <taxon>Clavicipitaceae</taxon>
        <taxon>Conoideocrella</taxon>
    </lineage>
</organism>
<dbReference type="Gene3D" id="3.40.50.150">
    <property type="entry name" value="Vaccinia Virus protein VP39"/>
    <property type="match status" value="1"/>
</dbReference>
<sequence length="249" mass="27881">MSEPYKHVRPGANPLTGFPKHVLELLDRLHGESKKQEESMDFTNFGALTDEEKSTYVRDKFVALDKDKAQYVYALARALDARNIVEAGTSFGVSTIYLAYAASQNAAVGGKPARVIATEHEPTKAAKAREYWKQCGDITDVIDLREGDLRETLKTGVDQVDFLLLDSKYLEPNELEQAVNAVPVWTPMVMPTIKLVQPKLRRGAVIVTDNTLTSKGYDEYIEYVRNKDNGFVNITVPYTNGLEMSIYLP</sequence>
<comment type="caution">
    <text evidence="1">The sequence shown here is derived from an EMBL/GenBank/DDBJ whole genome shotgun (WGS) entry which is preliminary data.</text>
</comment>
<proteinExistence type="predicted"/>
<accession>A0AAJ0FT78</accession>
<dbReference type="InterPro" id="IPR029063">
    <property type="entry name" value="SAM-dependent_MTases_sf"/>
</dbReference>
<gene>
    <name evidence="1" type="ORF">QQS21_011608</name>
</gene>
<dbReference type="SUPFAM" id="SSF53335">
    <property type="entry name" value="S-adenosyl-L-methionine-dependent methyltransferases"/>
    <property type="match status" value="1"/>
</dbReference>